<dbReference type="GO" id="GO:0070492">
    <property type="term" value="F:oligosaccharide binding"/>
    <property type="evidence" value="ECO:0007669"/>
    <property type="project" value="TreeGrafter"/>
</dbReference>
<comment type="similarity">
    <text evidence="1">Belongs to the glycosyl hydrolase 18 family.</text>
</comment>
<dbReference type="AlphaFoldDB" id="A0AAJ4XT12"/>
<dbReference type="GO" id="GO:0012505">
    <property type="term" value="C:endomembrane system"/>
    <property type="evidence" value="ECO:0007669"/>
    <property type="project" value="TreeGrafter"/>
</dbReference>
<dbReference type="InterPro" id="IPR017853">
    <property type="entry name" value="GH"/>
</dbReference>
<feature type="region of interest" description="Disordered" evidence="2">
    <location>
        <begin position="511"/>
        <end position="530"/>
    </location>
</feature>
<dbReference type="FunFam" id="3.20.20.80:FF:000434">
    <property type="entry name" value="Chromosome 19, whole genome shotgun sequence"/>
    <property type="match status" value="1"/>
</dbReference>
<dbReference type="PANTHER" id="PTHR46066:SF2">
    <property type="entry name" value="CHITINASE DOMAIN-CONTAINING PROTEIN 1"/>
    <property type="match status" value="1"/>
</dbReference>
<comment type="caution">
    <text evidence="3">The sequence shown here is derived from an EMBL/GenBank/DDBJ whole genome shotgun (WGS) entry which is preliminary data.</text>
</comment>
<feature type="region of interest" description="Disordered" evidence="2">
    <location>
        <begin position="452"/>
        <end position="483"/>
    </location>
</feature>
<dbReference type="Gene3D" id="3.20.20.80">
    <property type="entry name" value="Glycosidases"/>
    <property type="match status" value="1"/>
</dbReference>
<evidence type="ECO:0000256" key="2">
    <source>
        <dbReference type="SAM" id="MobiDB-lite"/>
    </source>
</evidence>
<evidence type="ECO:0000313" key="3">
    <source>
        <dbReference type="EMBL" id="SNX87381.1"/>
    </source>
</evidence>
<sequence>MPAPGRLKAERRRTSSIPTLCLSLICLLAILATTTTVTASTSIEIIDTDDYIRLHLSPPFGIHTSKTSNRTVLAYITPWNTKGLEMVDKFHDKIDMVSPVWYTILVQPSSLSTGNTERQEATYILSGGPPDKSAERWLERKSAKSSLQITPRFYLDNWQQSDYANLLSNPLNWQSLSYLITQEVEKWDHDGVVFESAATHLLFEPLQTLSTSLKALPHKQGKKTLTVVLPPLRTKYSLGGQKLDSTQLSQNRMIVQSIPQMAQVVDFFSIMTYDMSSAGGRVSNLSGKDFPKDSPIRGAKVGSLRHPGPNTSPYWIGENIKLIEEATVTQVKSKLARSKREMKQKLKRKQREEEDELLRMKDPSNPFLYDEFQMSDEKDDDDDDDDDDNREAMDEQKNKQNQAEEEAAVENGDDDDDEDEDELGLIRGKLLMGMPMYGYQYPLFWIEMSTGQGKPVPPPSTPHEAEQLFERSSTNSDSKTGTVLPFLRGPGEALTMDKIVQILTDNDGVIINPSNQKHADRNDHDDGGDGEGWFDYMETITKETLKQSQTHGVKQGDQIYWRLYLPLSSTTKSRLQALERNNHTNPGVSLWELGQSSPLLLQHL</sequence>
<reference evidence="3" key="1">
    <citation type="submission" date="2023-10" db="EMBL/GenBank/DDBJ databases">
        <authorList>
            <person name="Guldener U."/>
        </authorList>
    </citation>
    <scope>NUCLEOTIDE SEQUENCE</scope>
    <source>
        <strain evidence="3">Mp4</strain>
    </source>
</reference>
<feature type="compositionally biased region" description="Polar residues" evidence="2">
    <location>
        <begin position="470"/>
        <end position="481"/>
    </location>
</feature>
<name>A0AAJ4XT12_9BASI</name>
<accession>A0AAJ4XT12</accession>
<keyword evidence="4" id="KW-1185">Reference proteome</keyword>
<evidence type="ECO:0000313" key="4">
    <source>
        <dbReference type="Proteomes" id="UP001294444"/>
    </source>
</evidence>
<feature type="compositionally biased region" description="Basic and acidic residues" evidence="2">
    <location>
        <begin position="517"/>
        <end position="527"/>
    </location>
</feature>
<evidence type="ECO:0000256" key="1">
    <source>
        <dbReference type="ARBA" id="ARBA00009336"/>
    </source>
</evidence>
<proteinExistence type="inferred from homology"/>
<dbReference type="Proteomes" id="UP001294444">
    <property type="component" value="Unassembled WGS sequence"/>
</dbReference>
<dbReference type="EMBL" id="OAPG01000019">
    <property type="protein sequence ID" value="SNX87381.1"/>
    <property type="molecule type" value="Genomic_DNA"/>
</dbReference>
<feature type="region of interest" description="Disordered" evidence="2">
    <location>
        <begin position="332"/>
        <end position="421"/>
    </location>
</feature>
<organism evidence="3 4">
    <name type="scientific">Melanopsichium pennsylvanicum</name>
    <dbReference type="NCBI Taxonomy" id="63383"/>
    <lineage>
        <taxon>Eukaryota</taxon>
        <taxon>Fungi</taxon>
        <taxon>Dikarya</taxon>
        <taxon>Basidiomycota</taxon>
        <taxon>Ustilaginomycotina</taxon>
        <taxon>Ustilaginomycetes</taxon>
        <taxon>Ustilaginales</taxon>
        <taxon>Ustilaginaceae</taxon>
        <taxon>Melanopsichium</taxon>
    </lineage>
</organism>
<gene>
    <name evidence="3" type="ORF">MEPE_06091</name>
</gene>
<protein>
    <recommendedName>
        <fullName evidence="5">Chitinase</fullName>
    </recommendedName>
</protein>
<feature type="compositionally biased region" description="Acidic residues" evidence="2">
    <location>
        <begin position="373"/>
        <end position="389"/>
    </location>
</feature>
<dbReference type="PANTHER" id="PTHR46066">
    <property type="entry name" value="CHITINASE DOMAIN-CONTAINING PROTEIN 1 FAMILY MEMBER"/>
    <property type="match status" value="1"/>
</dbReference>
<feature type="compositionally biased region" description="Acidic residues" evidence="2">
    <location>
        <begin position="403"/>
        <end position="421"/>
    </location>
</feature>
<dbReference type="SUPFAM" id="SSF51445">
    <property type="entry name" value="(Trans)glycosidases"/>
    <property type="match status" value="1"/>
</dbReference>
<evidence type="ECO:0008006" key="5">
    <source>
        <dbReference type="Google" id="ProtNLM"/>
    </source>
</evidence>